<evidence type="ECO:0000256" key="1">
    <source>
        <dbReference type="ARBA" id="ARBA00004167"/>
    </source>
</evidence>
<dbReference type="InterPro" id="IPR013783">
    <property type="entry name" value="Ig-like_fold"/>
</dbReference>
<dbReference type="InterPro" id="IPR036179">
    <property type="entry name" value="Ig-like_dom_sf"/>
</dbReference>
<keyword evidence="11" id="KW-0067">ATP-binding</keyword>
<dbReference type="EC" id="2.7.10.1" evidence="2"/>
<reference evidence="15 16" key="1">
    <citation type="submission" date="2022-12" db="EMBL/GenBank/DDBJ databases">
        <title>Chromosome-level genome of Tegillarca granosa.</title>
        <authorList>
            <person name="Kim J."/>
        </authorList>
    </citation>
    <scope>NUCLEOTIDE SEQUENCE [LARGE SCALE GENOMIC DNA]</scope>
    <source>
        <strain evidence="15">Teg-2019</strain>
        <tissue evidence="15">Adductor muscle</tissue>
    </source>
</reference>
<dbReference type="Pfam" id="PF21339">
    <property type="entry name" value="VEGFR-1-like_Ig-like"/>
    <property type="match status" value="1"/>
</dbReference>
<evidence type="ECO:0000256" key="6">
    <source>
        <dbReference type="ARBA" id="ARBA00023157"/>
    </source>
</evidence>
<dbReference type="InterPro" id="IPR013151">
    <property type="entry name" value="Immunoglobulin_dom"/>
</dbReference>
<feature type="domain" description="Ig-like" evidence="14">
    <location>
        <begin position="134"/>
        <end position="248"/>
    </location>
</feature>
<dbReference type="PROSITE" id="PS00107">
    <property type="entry name" value="PROTEIN_KINASE_ATP"/>
    <property type="match status" value="1"/>
</dbReference>
<dbReference type="PROSITE" id="PS50835">
    <property type="entry name" value="IG_LIKE"/>
    <property type="match status" value="2"/>
</dbReference>
<dbReference type="InterPro" id="IPR008266">
    <property type="entry name" value="Tyr_kinase_AS"/>
</dbReference>
<sequence length="887" mass="100686">MIFCKILHFTHKHTVTLIVKFMLIFIIVLDGTHLLAPHWSKVPIFFKIIYQYKKTTIPCRVTDPRANVTLTKMMYLRPHVIKTGESVRYSPSEGYILEFPTQVFDGMFHCTATRNGFTSVQQFWLEHRRSSEVPKPYFNSSVINVEAGTTFTLPCIVNVNKDVKIHMDWSYSSGEQNQSQNISSAKEVSERVSYTPAFKSPVSSGDYAYDMIVSVLTVHNAKKEDAGVYRCLVRTHDGKTAHVEKVIYVPDKPRVELTSMTHQYYFQDTPYIFTCKVSSVPLSTINWLWIPCNKENCASLIQSDMSSSNISSVVNITNYAPPVTTREGRQLSTLKLVVEEEGILWCVAENGVDETSYNMTIRISEVDGGFGLVTRTKSPIDEDDWSFSCYASLWEYQSIELYYREPGSTNKTLLKLSNDTNLTENSTSYSLFALADFKIHKKDEGFYGCIAVLIGQNMSVYKEIKVSVRDIVKPRLTGESNSGHINIESGIKYTIDCHVLTLNNTSSVLHGGSYVCEANNRGGVDYGNWSLSVGHIRAEYSILNEHTDLIIIISVVSTFVIVIILIISICLYRRRTAAIVRIILGQGAFGRVIKAEAIGILEHEDVTVVAVKMVKDCTDREQMIALLSELKILIHVGQHLNIVNLLGAVTKDIRYGELYVIVEYCHFGNLRNYLVKYRDTFKDTMEDYVDPALEKAREAAKEEAVNKPYYVNKAQVEYSKDLVGPSLTTKNLICWAFQVARGMEYLSSKKYIHRDLAARNVLLAQDNVVKICDFGLAKDCYKDAEYFKKGDGPVPVKWMAIESLTLKLYTIQSDVWSYGIFLWELFSLGGNPYPGIEINEKFIHLLKNGYRMEKPEACSDEMYKVMLSTWKFNPDDRPSFNQLGSII</sequence>
<dbReference type="Proteomes" id="UP001217089">
    <property type="component" value="Unassembled WGS sequence"/>
</dbReference>
<evidence type="ECO:0000256" key="4">
    <source>
        <dbReference type="ARBA" id="ARBA00022989"/>
    </source>
</evidence>
<dbReference type="Gene3D" id="2.60.40.10">
    <property type="entry name" value="Immunoglobulins"/>
    <property type="match status" value="3"/>
</dbReference>
<evidence type="ECO:0000256" key="11">
    <source>
        <dbReference type="PROSITE-ProRule" id="PRU10141"/>
    </source>
</evidence>
<keyword evidence="5 12" id="KW-0472">Membrane</keyword>
<dbReference type="PROSITE" id="PS50011">
    <property type="entry name" value="PROTEIN_KINASE_DOM"/>
    <property type="match status" value="1"/>
</dbReference>
<dbReference type="Pfam" id="PF07714">
    <property type="entry name" value="PK_Tyr_Ser-Thr"/>
    <property type="match status" value="1"/>
</dbReference>
<comment type="caution">
    <text evidence="15">The sequence shown here is derived from an EMBL/GenBank/DDBJ whole genome shotgun (WGS) entry which is preliminary data.</text>
</comment>
<organism evidence="15 16">
    <name type="scientific">Tegillarca granosa</name>
    <name type="common">Malaysian cockle</name>
    <name type="synonym">Anadara granosa</name>
    <dbReference type="NCBI Taxonomy" id="220873"/>
    <lineage>
        <taxon>Eukaryota</taxon>
        <taxon>Metazoa</taxon>
        <taxon>Spiralia</taxon>
        <taxon>Lophotrochozoa</taxon>
        <taxon>Mollusca</taxon>
        <taxon>Bivalvia</taxon>
        <taxon>Autobranchia</taxon>
        <taxon>Pteriomorphia</taxon>
        <taxon>Arcoida</taxon>
        <taxon>Arcoidea</taxon>
        <taxon>Arcidae</taxon>
        <taxon>Tegillarca</taxon>
    </lineage>
</organism>
<dbReference type="InterPro" id="IPR001245">
    <property type="entry name" value="Ser-Thr/Tyr_kinase_cat_dom"/>
</dbReference>
<keyword evidence="4 12" id="KW-1133">Transmembrane helix</keyword>
<dbReference type="EMBL" id="JARBDR010000923">
    <property type="protein sequence ID" value="KAJ8297454.1"/>
    <property type="molecule type" value="Genomic_DNA"/>
</dbReference>
<dbReference type="SUPFAM" id="SSF56112">
    <property type="entry name" value="Protein kinase-like (PK-like)"/>
    <property type="match status" value="1"/>
</dbReference>
<comment type="catalytic activity">
    <reaction evidence="10">
        <text>L-tyrosyl-[protein] + ATP = O-phospho-L-tyrosyl-[protein] + ADP + H(+)</text>
        <dbReference type="Rhea" id="RHEA:10596"/>
        <dbReference type="Rhea" id="RHEA-COMP:10136"/>
        <dbReference type="Rhea" id="RHEA-COMP:20101"/>
        <dbReference type="ChEBI" id="CHEBI:15378"/>
        <dbReference type="ChEBI" id="CHEBI:30616"/>
        <dbReference type="ChEBI" id="CHEBI:46858"/>
        <dbReference type="ChEBI" id="CHEBI:61978"/>
        <dbReference type="ChEBI" id="CHEBI:456216"/>
        <dbReference type="EC" id="2.7.10.1"/>
    </reaction>
</comment>
<dbReference type="InterPro" id="IPR007110">
    <property type="entry name" value="Ig-like_dom"/>
</dbReference>
<dbReference type="SUPFAM" id="SSF48726">
    <property type="entry name" value="Immunoglobulin"/>
    <property type="match status" value="2"/>
</dbReference>
<protein>
    <recommendedName>
        <fullName evidence="2">receptor protein-tyrosine kinase</fullName>
        <ecNumber evidence="2">2.7.10.1</ecNumber>
    </recommendedName>
</protein>
<dbReference type="Gene3D" id="1.10.510.10">
    <property type="entry name" value="Transferase(Phosphotransferase) domain 1"/>
    <property type="match status" value="1"/>
</dbReference>
<dbReference type="InterPro" id="IPR017441">
    <property type="entry name" value="Protein_kinase_ATP_BS"/>
</dbReference>
<keyword evidence="6" id="KW-1015">Disulfide bond</keyword>
<evidence type="ECO:0000259" key="13">
    <source>
        <dbReference type="PROSITE" id="PS50011"/>
    </source>
</evidence>
<accession>A0ABQ9DW14</accession>
<evidence type="ECO:0000256" key="3">
    <source>
        <dbReference type="ARBA" id="ARBA00022692"/>
    </source>
</evidence>
<proteinExistence type="predicted"/>
<dbReference type="InterPro" id="IPR050122">
    <property type="entry name" value="RTK"/>
</dbReference>
<keyword evidence="8" id="KW-0325">Glycoprotein</keyword>
<keyword evidence="3 12" id="KW-0812">Transmembrane</keyword>
<dbReference type="PROSITE" id="PS00109">
    <property type="entry name" value="PROTEIN_KINASE_TYR"/>
    <property type="match status" value="1"/>
</dbReference>
<feature type="transmembrane region" description="Helical" evidence="12">
    <location>
        <begin position="549"/>
        <end position="572"/>
    </location>
</feature>
<evidence type="ECO:0000256" key="5">
    <source>
        <dbReference type="ARBA" id="ARBA00023136"/>
    </source>
</evidence>
<dbReference type="InterPro" id="IPR020635">
    <property type="entry name" value="Tyr_kinase_cat_dom"/>
</dbReference>
<dbReference type="Pfam" id="PF00047">
    <property type="entry name" value="ig"/>
    <property type="match status" value="1"/>
</dbReference>
<evidence type="ECO:0000256" key="8">
    <source>
        <dbReference type="ARBA" id="ARBA00023180"/>
    </source>
</evidence>
<feature type="domain" description="Ig-like" evidence="14">
    <location>
        <begin position="253"/>
        <end position="364"/>
    </location>
</feature>
<dbReference type="InterPro" id="IPR000719">
    <property type="entry name" value="Prot_kinase_dom"/>
</dbReference>
<dbReference type="Gene3D" id="3.30.200.20">
    <property type="entry name" value="Phosphorylase Kinase, domain 1"/>
    <property type="match status" value="1"/>
</dbReference>
<keyword evidence="16" id="KW-1185">Reference proteome</keyword>
<dbReference type="PIRSF" id="PIRSF000615">
    <property type="entry name" value="TyrPK_CSF1-R"/>
    <property type="match status" value="1"/>
</dbReference>
<dbReference type="PANTHER" id="PTHR24416">
    <property type="entry name" value="TYROSINE-PROTEIN KINASE RECEPTOR"/>
    <property type="match status" value="1"/>
</dbReference>
<gene>
    <name evidence="15" type="ORF">KUTeg_023985</name>
</gene>
<dbReference type="InterPro" id="IPR003599">
    <property type="entry name" value="Ig_sub"/>
</dbReference>
<keyword evidence="7" id="KW-0675">Receptor</keyword>
<evidence type="ECO:0000256" key="2">
    <source>
        <dbReference type="ARBA" id="ARBA00011902"/>
    </source>
</evidence>
<keyword evidence="11" id="KW-0547">Nucleotide-binding</keyword>
<evidence type="ECO:0000256" key="9">
    <source>
        <dbReference type="ARBA" id="ARBA00023319"/>
    </source>
</evidence>
<feature type="transmembrane region" description="Helical" evidence="12">
    <location>
        <begin position="21"/>
        <end position="39"/>
    </location>
</feature>
<evidence type="ECO:0000256" key="10">
    <source>
        <dbReference type="ARBA" id="ARBA00051243"/>
    </source>
</evidence>
<name>A0ABQ9DW14_TEGGR</name>
<dbReference type="InterPro" id="IPR003598">
    <property type="entry name" value="Ig_sub2"/>
</dbReference>
<evidence type="ECO:0000256" key="12">
    <source>
        <dbReference type="SAM" id="Phobius"/>
    </source>
</evidence>
<feature type="domain" description="Protein kinase" evidence="13">
    <location>
        <begin position="578"/>
        <end position="887"/>
    </location>
</feature>
<evidence type="ECO:0000259" key="14">
    <source>
        <dbReference type="PROSITE" id="PS50835"/>
    </source>
</evidence>
<comment type="subcellular location">
    <subcellularLocation>
        <location evidence="1">Membrane</location>
        <topology evidence="1">Single-pass membrane protein</topology>
    </subcellularLocation>
</comment>
<evidence type="ECO:0000256" key="7">
    <source>
        <dbReference type="ARBA" id="ARBA00023170"/>
    </source>
</evidence>
<evidence type="ECO:0000313" key="15">
    <source>
        <dbReference type="EMBL" id="KAJ8297454.1"/>
    </source>
</evidence>
<dbReference type="SMART" id="SM00219">
    <property type="entry name" value="TyrKc"/>
    <property type="match status" value="1"/>
</dbReference>
<dbReference type="SMART" id="SM00408">
    <property type="entry name" value="IGc2"/>
    <property type="match status" value="1"/>
</dbReference>
<evidence type="ECO:0000313" key="16">
    <source>
        <dbReference type="Proteomes" id="UP001217089"/>
    </source>
</evidence>
<dbReference type="PANTHER" id="PTHR24416:SF600">
    <property type="entry name" value="PDGF- AND VEGF-RECEPTOR RELATED, ISOFORM J"/>
    <property type="match status" value="1"/>
</dbReference>
<feature type="binding site" evidence="11">
    <location>
        <position position="612"/>
    </location>
    <ligand>
        <name>ATP</name>
        <dbReference type="ChEBI" id="CHEBI:30616"/>
    </ligand>
</feature>
<dbReference type="SMART" id="SM00409">
    <property type="entry name" value="IG"/>
    <property type="match status" value="3"/>
</dbReference>
<keyword evidence="9" id="KW-0393">Immunoglobulin domain</keyword>
<dbReference type="InterPro" id="IPR011009">
    <property type="entry name" value="Kinase-like_dom_sf"/>
</dbReference>